<dbReference type="InterPro" id="IPR027417">
    <property type="entry name" value="P-loop_NTPase"/>
</dbReference>
<dbReference type="EMBL" id="PP869283">
    <property type="protein sequence ID" value="XCN28550.1"/>
    <property type="molecule type" value="Genomic_DNA"/>
</dbReference>
<dbReference type="Gene3D" id="3.40.50.300">
    <property type="entry name" value="P-loop containing nucleotide triphosphate hydrolases"/>
    <property type="match status" value="1"/>
</dbReference>
<evidence type="ECO:0000313" key="1">
    <source>
        <dbReference type="EMBL" id="XCN28550.1"/>
    </source>
</evidence>
<dbReference type="InterPro" id="IPR008784">
    <property type="entry name" value="Podovirus_Gp16"/>
</dbReference>
<protein>
    <recommendedName>
        <fullName evidence="2">Terminase large subunit</fullName>
    </recommendedName>
</protein>
<name>A0AAU8KYA7_9CAUD</name>
<sequence length="348" mass="40623">MNKLKYFEINELLEKYPDKLIYIIISGRGYGKSWSLQKKIIDDFLEYGAQSVVLRRLKTQADEMQETYFDKLLESGAYDGYTFKRVHNKMYIDGKLFCTFLALNGSGVGRGGSYGKVMNIVVEEIMPEPGEHKVKREYQKLESFLATVDRFEDRIKVFCVGNNTGYYSPIFEALKLYPTLKEEGYTSNDVAVIQKAQSSNEFKKAVRKTKLGRLMEITGTAKYNIDNENISNDTFNCVNKKELKEINKLKLKFRVRVDKDKVITIWECQGKEVSYYYVDNATKGLTQEYFFDFEYQKGNNKHITQLNPYTIKELELNNKLGYIYFNNPETKYLFNQINLFFKNTKGGK</sequence>
<reference evidence="1" key="1">
    <citation type="submission" date="2024-06" db="EMBL/GenBank/DDBJ databases">
        <authorList>
            <person name="Li M."/>
        </authorList>
    </citation>
    <scope>NUCLEOTIDE SEQUENCE</scope>
</reference>
<accession>A0AAU8KYA7</accession>
<evidence type="ECO:0008006" key="2">
    <source>
        <dbReference type="Google" id="ProtNLM"/>
    </source>
</evidence>
<gene>
    <name evidence="1" type="ORF">vBCPPX44_10</name>
</gene>
<dbReference type="Pfam" id="PF05894">
    <property type="entry name" value="Podovirus_Gp16"/>
    <property type="match status" value="1"/>
</dbReference>
<proteinExistence type="predicted"/>
<organism evidence="1">
    <name type="scientific">Clostridium phage vB_CPP_X44</name>
    <dbReference type="NCBI Taxonomy" id="3232179"/>
    <lineage>
        <taxon>Viruses</taxon>
        <taxon>Duplodnaviria</taxon>
        <taxon>Heunggongvirae</taxon>
        <taxon>Uroviricota</taxon>
        <taxon>Caudoviricetes</taxon>
    </lineage>
</organism>